<feature type="signal peptide" evidence="6">
    <location>
        <begin position="1"/>
        <end position="15"/>
    </location>
</feature>
<evidence type="ECO:0000256" key="6">
    <source>
        <dbReference type="SAM" id="SignalP"/>
    </source>
</evidence>
<protein>
    <recommendedName>
        <fullName evidence="7">Exostosin GT47 domain-containing protein</fullName>
    </recommendedName>
</protein>
<evidence type="ECO:0000313" key="8">
    <source>
        <dbReference type="EMBL" id="RLN15946.1"/>
    </source>
</evidence>
<keyword evidence="4" id="KW-0812">Transmembrane</keyword>
<evidence type="ECO:0000256" key="1">
    <source>
        <dbReference type="ARBA" id="ARBA00004323"/>
    </source>
</evidence>
<evidence type="ECO:0000256" key="2">
    <source>
        <dbReference type="ARBA" id="ARBA00010271"/>
    </source>
</evidence>
<dbReference type="GO" id="GO:0000139">
    <property type="term" value="C:Golgi membrane"/>
    <property type="evidence" value="ECO:0007669"/>
    <property type="project" value="UniProtKB-SubCell"/>
</dbReference>
<dbReference type="GO" id="GO:0016757">
    <property type="term" value="F:glycosyltransferase activity"/>
    <property type="evidence" value="ECO:0007669"/>
    <property type="project" value="UniProtKB-KW"/>
</dbReference>
<evidence type="ECO:0000313" key="9">
    <source>
        <dbReference type="Proteomes" id="UP000275267"/>
    </source>
</evidence>
<reference evidence="9" key="1">
    <citation type="journal article" date="2019" name="Nat. Commun.">
        <title>The genome of broomcorn millet.</title>
        <authorList>
            <person name="Zou C."/>
            <person name="Miki D."/>
            <person name="Li D."/>
            <person name="Tang Q."/>
            <person name="Xiao L."/>
            <person name="Rajput S."/>
            <person name="Deng P."/>
            <person name="Jia W."/>
            <person name="Huang R."/>
            <person name="Zhang M."/>
            <person name="Sun Y."/>
            <person name="Hu J."/>
            <person name="Fu X."/>
            <person name="Schnable P.S."/>
            <person name="Li F."/>
            <person name="Zhang H."/>
            <person name="Feng B."/>
            <person name="Zhu X."/>
            <person name="Liu R."/>
            <person name="Schnable J.C."/>
            <person name="Zhu J.-K."/>
            <person name="Zhang H."/>
        </authorList>
    </citation>
    <scope>NUCLEOTIDE SEQUENCE [LARGE SCALE GENOMIC DNA]</scope>
</reference>
<organism evidence="8 9">
    <name type="scientific">Panicum miliaceum</name>
    <name type="common">Proso millet</name>
    <name type="synonym">Broomcorn millet</name>
    <dbReference type="NCBI Taxonomy" id="4540"/>
    <lineage>
        <taxon>Eukaryota</taxon>
        <taxon>Viridiplantae</taxon>
        <taxon>Streptophyta</taxon>
        <taxon>Embryophyta</taxon>
        <taxon>Tracheophyta</taxon>
        <taxon>Spermatophyta</taxon>
        <taxon>Magnoliopsida</taxon>
        <taxon>Liliopsida</taxon>
        <taxon>Poales</taxon>
        <taxon>Poaceae</taxon>
        <taxon>PACMAD clade</taxon>
        <taxon>Panicoideae</taxon>
        <taxon>Panicodae</taxon>
        <taxon>Paniceae</taxon>
        <taxon>Panicinae</taxon>
        <taxon>Panicum</taxon>
        <taxon>Panicum sect. Panicum</taxon>
    </lineage>
</organism>
<dbReference type="OrthoDB" id="1924787at2759"/>
<feature type="chain" id="PRO_5018294738" description="Exostosin GT47 domain-containing protein" evidence="6">
    <location>
        <begin position="16"/>
        <end position="473"/>
    </location>
</feature>
<keyword evidence="5" id="KW-0333">Golgi apparatus</keyword>
<sequence length="473" mass="53770">MDLFLYVQFSVLSAAVEVEVSDGAGSADPCRGRYVYVHDLPPRFNADIIRDSRKYQDHWGDMCGVVSNAGLGRPLADRADGVITGEAGWYSTHQFELDAIFHNRMKQYECLTNHSAVANAVFVPFYAGFDFARYHWGYDNATRDAASVDLAKWLMARPQWRRMWGRDYFLVAGRTGWDFRRSNNVDPDWGNDLLAMPAGRNMSVLVLETTLITGKHHKHSFFIYIFWSDADVLGWQDRVRGQRRAWLMAFVGAPRPDTPAPFQHGEHPGPGSRHRAVQGVQRLRHAGVRALPRQPPVPRPRRHHAAVPEDKLLPAAAGDSCTRRSVFDSMVAGCIPVFFHTASAYKQYRWHLPRDHLNYSVYIPDADVRRRNVSIEAVLRAIPPATVERMREEVIKLIPRVLYADPRSRLETIKDAVDIAVEGVLDTVAQIKKGEYVDSGQPVSEDPPNLYVSTESRFRPKSVVSRTMTRHRR</sequence>
<dbReference type="PANTHER" id="PTHR11062:SF322">
    <property type="entry name" value="OS03G0144300 PROTEIN"/>
    <property type="match status" value="1"/>
</dbReference>
<dbReference type="InterPro" id="IPR004263">
    <property type="entry name" value="Exostosin"/>
</dbReference>
<keyword evidence="3" id="KW-0328">Glycosyltransferase</keyword>
<keyword evidence="4" id="KW-0735">Signal-anchor</keyword>
<proteinExistence type="inferred from homology"/>
<dbReference type="Pfam" id="PF03016">
    <property type="entry name" value="Exostosin_GT47"/>
    <property type="match status" value="1"/>
</dbReference>
<dbReference type="EMBL" id="PQIB02000005">
    <property type="protein sequence ID" value="RLN15946.1"/>
    <property type="molecule type" value="Genomic_DNA"/>
</dbReference>
<dbReference type="PANTHER" id="PTHR11062">
    <property type="entry name" value="EXOSTOSIN HEPARAN SULFATE GLYCOSYLTRANSFERASE -RELATED"/>
    <property type="match status" value="1"/>
</dbReference>
<evidence type="ECO:0000259" key="7">
    <source>
        <dbReference type="Pfam" id="PF03016"/>
    </source>
</evidence>
<accession>A0A3L6S7F2</accession>
<keyword evidence="6" id="KW-0732">Signal</keyword>
<dbReference type="STRING" id="4540.A0A3L6S7F2"/>
<feature type="domain" description="Exostosin GT47" evidence="7">
    <location>
        <begin position="30"/>
        <end position="377"/>
    </location>
</feature>
<gene>
    <name evidence="8" type="ORF">C2845_PM02G38460</name>
</gene>
<comment type="subcellular location">
    <subcellularLocation>
        <location evidence="1">Golgi apparatus membrane</location>
        <topology evidence="1">Single-pass type II membrane protein</topology>
    </subcellularLocation>
</comment>
<keyword evidence="3" id="KW-0808">Transferase</keyword>
<dbReference type="AlphaFoldDB" id="A0A3L6S7F2"/>
<comment type="caution">
    <text evidence="8">The sequence shown here is derived from an EMBL/GenBank/DDBJ whole genome shotgun (WGS) entry which is preliminary data.</text>
</comment>
<evidence type="ECO:0000256" key="3">
    <source>
        <dbReference type="ARBA" id="ARBA00022676"/>
    </source>
</evidence>
<keyword evidence="9" id="KW-1185">Reference proteome</keyword>
<comment type="similarity">
    <text evidence="2">Belongs to the glycosyltransferase 47 family.</text>
</comment>
<dbReference type="InterPro" id="IPR040911">
    <property type="entry name" value="Exostosin_GT47"/>
</dbReference>
<evidence type="ECO:0000256" key="4">
    <source>
        <dbReference type="ARBA" id="ARBA00022968"/>
    </source>
</evidence>
<dbReference type="Proteomes" id="UP000275267">
    <property type="component" value="Unassembled WGS sequence"/>
</dbReference>
<name>A0A3L6S7F2_PANMI</name>
<evidence type="ECO:0000256" key="5">
    <source>
        <dbReference type="ARBA" id="ARBA00023034"/>
    </source>
</evidence>